<keyword evidence="1" id="KW-0812">Transmembrane</keyword>
<feature type="domain" description="DUF2231" evidence="2">
    <location>
        <begin position="3"/>
        <end position="132"/>
    </location>
</feature>
<feature type="transmembrane region" description="Helical" evidence="1">
    <location>
        <begin position="78"/>
        <end position="97"/>
    </location>
</feature>
<name>A0A972F596_9RHOO</name>
<feature type="transmembrane region" description="Helical" evidence="1">
    <location>
        <begin position="109"/>
        <end position="133"/>
    </location>
</feature>
<evidence type="ECO:0000313" key="3">
    <source>
        <dbReference type="EMBL" id="NMG01481.1"/>
    </source>
</evidence>
<evidence type="ECO:0000313" key="4">
    <source>
        <dbReference type="Proteomes" id="UP000599523"/>
    </source>
</evidence>
<feature type="transmembrane region" description="Helical" evidence="1">
    <location>
        <begin position="6"/>
        <end position="28"/>
    </location>
</feature>
<proteinExistence type="predicted"/>
<accession>A0A972F596</accession>
<keyword evidence="1" id="KW-1133">Transmembrane helix</keyword>
<organism evidence="3 4">
    <name type="scientific">Azoarcus taiwanensis</name>
    <dbReference type="NCBI Taxonomy" id="666964"/>
    <lineage>
        <taxon>Bacteria</taxon>
        <taxon>Pseudomonadati</taxon>
        <taxon>Pseudomonadota</taxon>
        <taxon>Betaproteobacteria</taxon>
        <taxon>Rhodocyclales</taxon>
        <taxon>Zoogloeaceae</taxon>
        <taxon>Azoarcus</taxon>
    </lineage>
</organism>
<reference evidence="3" key="1">
    <citation type="submission" date="2019-12" db="EMBL/GenBank/DDBJ databases">
        <title>Comparative genomics gives insights into the taxonomy of the Azoarcus-Aromatoleum group and reveals separate origins of nif in the plant-associated Azoarcus and non-plant-associated Aromatoleum sub-groups.</title>
        <authorList>
            <person name="Lafos M."/>
            <person name="Maluk M."/>
            <person name="Batista M."/>
            <person name="Junghare M."/>
            <person name="Carmona M."/>
            <person name="Faoro H."/>
            <person name="Cruz L.M."/>
            <person name="Battistoni F."/>
            <person name="De Souza E."/>
            <person name="Pedrosa F."/>
            <person name="Chen W.-M."/>
            <person name="Poole P.S."/>
            <person name="Dixon R.A."/>
            <person name="James E.K."/>
        </authorList>
    </citation>
    <scope>NUCLEOTIDE SEQUENCE</scope>
    <source>
        <strain evidence="3">NSC3</strain>
    </source>
</reference>
<dbReference type="InterPro" id="IPR019251">
    <property type="entry name" value="DUF2231_TM"/>
</dbReference>
<sequence>MAPYHHLLAHFPIALLSLAFFIILMRGFSSGELAQRFDAVLPYLLLLGLTVGLVTLATGLIIWPSEATTTSPMGRNKILISVWMIACWGVVLALRWRGGQELWSGPGRALMLGFGTMGMVLLATTGTLGGHLLGSPSRLTGLFREIGWEVYHTYYAPDWVLLVLLAVGAAGVAVGLFSARKPAT</sequence>
<feature type="transmembrane region" description="Helical" evidence="1">
    <location>
        <begin position="40"/>
        <end position="63"/>
    </location>
</feature>
<keyword evidence="1" id="KW-0472">Membrane</keyword>
<evidence type="ECO:0000259" key="2">
    <source>
        <dbReference type="Pfam" id="PF09990"/>
    </source>
</evidence>
<dbReference type="AlphaFoldDB" id="A0A972F596"/>
<keyword evidence="4" id="KW-1185">Reference proteome</keyword>
<dbReference type="Proteomes" id="UP000599523">
    <property type="component" value="Unassembled WGS sequence"/>
</dbReference>
<dbReference type="Pfam" id="PF09990">
    <property type="entry name" value="DUF2231"/>
    <property type="match status" value="1"/>
</dbReference>
<protein>
    <submittedName>
        <fullName evidence="3">Heme ABC transporter permease</fullName>
    </submittedName>
</protein>
<dbReference type="EMBL" id="WTVM01000002">
    <property type="protein sequence ID" value="NMG01481.1"/>
    <property type="molecule type" value="Genomic_DNA"/>
</dbReference>
<feature type="transmembrane region" description="Helical" evidence="1">
    <location>
        <begin position="159"/>
        <end position="179"/>
    </location>
</feature>
<dbReference type="RefSeq" id="WP_168986277.1">
    <property type="nucleotide sequence ID" value="NZ_CAWPHM010000222.1"/>
</dbReference>
<gene>
    <name evidence="3" type="ORF">GPA21_00645</name>
</gene>
<evidence type="ECO:0000256" key="1">
    <source>
        <dbReference type="SAM" id="Phobius"/>
    </source>
</evidence>
<comment type="caution">
    <text evidence="3">The sequence shown here is derived from an EMBL/GenBank/DDBJ whole genome shotgun (WGS) entry which is preliminary data.</text>
</comment>